<evidence type="ECO:0000256" key="1">
    <source>
        <dbReference type="SAM" id="SignalP"/>
    </source>
</evidence>
<feature type="signal peptide" evidence="1">
    <location>
        <begin position="1"/>
        <end position="25"/>
    </location>
</feature>
<keyword evidence="1" id="KW-0732">Signal</keyword>
<reference evidence="2 3" key="2">
    <citation type="submission" date="2020-08" db="EMBL/GenBank/DDBJ databases">
        <title>Stappia taiwanensis sp. nov., isolated from a coastal thermal spring.</title>
        <authorList>
            <person name="Kampfer P."/>
        </authorList>
    </citation>
    <scope>NUCLEOTIDE SEQUENCE [LARGE SCALE GENOMIC DNA]</scope>
    <source>
        <strain evidence="2 3">DSM 23284</strain>
    </source>
</reference>
<accession>A0A838XGQ1</accession>
<keyword evidence="3" id="KW-1185">Reference proteome</keyword>
<gene>
    <name evidence="2" type="ORF">H1W37_02795</name>
</gene>
<proteinExistence type="predicted"/>
<organism evidence="2 3">
    <name type="scientific">Stappia taiwanensis</name>
    <dbReference type="NCBI Taxonomy" id="992267"/>
    <lineage>
        <taxon>Bacteria</taxon>
        <taxon>Pseudomonadati</taxon>
        <taxon>Pseudomonadota</taxon>
        <taxon>Alphaproteobacteria</taxon>
        <taxon>Hyphomicrobiales</taxon>
        <taxon>Stappiaceae</taxon>
        <taxon>Stappia</taxon>
    </lineage>
</organism>
<dbReference type="Pfam" id="PF06035">
    <property type="entry name" value="Peptidase_C93"/>
    <property type="match status" value="1"/>
</dbReference>
<feature type="chain" id="PRO_5033022825" evidence="1">
    <location>
        <begin position="26"/>
        <end position="205"/>
    </location>
</feature>
<sequence>MRNSKFALTFAFAAMTLWAAGTALADQSTGRFMTISGGARAPVGHTGFCSENPSACRGGTNKPVVVKLDRSRWDELLAVNAEVNERVRPVTDIELFGVEEYWTYPDRGAGDCEEYVLEKQRVLKARGWPESALLITVVKDTNNAGHAVLTVRTDQGDIILDNQMEAVLPWYSAPYRFVKRQSSTNPARWAAISDERVSTVASISE</sequence>
<dbReference type="Proteomes" id="UP000559404">
    <property type="component" value="Unassembled WGS sequence"/>
</dbReference>
<evidence type="ECO:0000313" key="2">
    <source>
        <dbReference type="EMBL" id="MBA4610569.1"/>
    </source>
</evidence>
<comment type="caution">
    <text evidence="2">The sequence shown here is derived from an EMBL/GenBank/DDBJ whole genome shotgun (WGS) entry which is preliminary data.</text>
</comment>
<dbReference type="Gene3D" id="3.10.620.30">
    <property type="match status" value="1"/>
</dbReference>
<evidence type="ECO:0000313" key="3">
    <source>
        <dbReference type="Proteomes" id="UP000559404"/>
    </source>
</evidence>
<reference evidence="2 3" key="1">
    <citation type="submission" date="2020-07" db="EMBL/GenBank/DDBJ databases">
        <authorList>
            <person name="Li M."/>
        </authorList>
    </citation>
    <scope>NUCLEOTIDE SEQUENCE [LARGE SCALE GENOMIC DNA]</scope>
    <source>
        <strain evidence="2 3">DSM 23284</strain>
    </source>
</reference>
<dbReference type="RefSeq" id="WP_181758764.1">
    <property type="nucleotide sequence ID" value="NZ_BMCR01000002.1"/>
</dbReference>
<dbReference type="AlphaFoldDB" id="A0A838XGQ1"/>
<protein>
    <submittedName>
        <fullName evidence="2">Transglutaminase-like cysteine peptidase</fullName>
    </submittedName>
</protein>
<dbReference type="InterPro" id="IPR010319">
    <property type="entry name" value="Transglutaminase-like_Cys_pept"/>
</dbReference>
<dbReference type="PANTHER" id="PTHR39327">
    <property type="match status" value="1"/>
</dbReference>
<dbReference type="PANTHER" id="PTHR39327:SF1">
    <property type="entry name" value="BLR5470 PROTEIN"/>
    <property type="match status" value="1"/>
</dbReference>
<name>A0A838XGQ1_9HYPH</name>
<dbReference type="EMBL" id="JACEON010000002">
    <property type="protein sequence ID" value="MBA4610569.1"/>
    <property type="molecule type" value="Genomic_DNA"/>
</dbReference>